<keyword evidence="2" id="KW-1185">Reference proteome</keyword>
<dbReference type="EMBL" id="JASBWT010000002">
    <property type="protein sequence ID" value="KAJ9107300.1"/>
    <property type="molecule type" value="Genomic_DNA"/>
</dbReference>
<name>A0ACC2W7L8_9TREE</name>
<protein>
    <submittedName>
        <fullName evidence="1">Uncharacterized protein</fullName>
    </submittedName>
</protein>
<organism evidence="1 2">
    <name type="scientific">Naganishia friedmannii</name>
    <dbReference type="NCBI Taxonomy" id="89922"/>
    <lineage>
        <taxon>Eukaryota</taxon>
        <taxon>Fungi</taxon>
        <taxon>Dikarya</taxon>
        <taxon>Basidiomycota</taxon>
        <taxon>Agaricomycotina</taxon>
        <taxon>Tremellomycetes</taxon>
        <taxon>Filobasidiales</taxon>
        <taxon>Filobasidiaceae</taxon>
        <taxon>Naganishia</taxon>
    </lineage>
</organism>
<evidence type="ECO:0000313" key="2">
    <source>
        <dbReference type="Proteomes" id="UP001227268"/>
    </source>
</evidence>
<accession>A0ACC2W7L8</accession>
<dbReference type="Proteomes" id="UP001227268">
    <property type="component" value="Unassembled WGS sequence"/>
</dbReference>
<proteinExistence type="predicted"/>
<gene>
    <name evidence="1" type="ORF">QFC21_000750</name>
</gene>
<sequence>MTFCLPFFRSSSAAREFEEDNHTDYLEKLSLDPEPSGSPTLQGGLLKNEARERLCSLRTLMQDNKVDYYVIPSEDEHQSEFTTEADQRRRWISGFTGSAGTAVVSKDKAWMFVDSRYWVQAAKQLSSEWTLVKTVGKDAEGCHTWWEWCENNVEDHARIGIDPKLITLVLVNLIEPKLNTKSISLVQINDNLVDAIRPVVQRSLSPVTLHPLKFSGCSTKDKLASIRDKLFTNNPENGLYILPVLPSIAWLLNLRCQHDVPNTPIFRSYVTLTRTECVIYADKRKFSEDVVDSLKDDGVCLRAYGAEEVKKYIVGWKSSADGEKRKVLAPPTVSWGMVLTYVVPGEQEKIGIITCPVDAAKAIKNKTEIEGFRRAYLRDGAATVRWMTWLDEEIKDKGRKIGEWEAGEKLTEFRSHEQYFAGLAYDNISASGPNGALPHYSPEKGHDRIIDTKTSYVMHFGTPTPDQQRAFTRVLQGHTDRYTVRQIAIETTPFPKGSRGDSLEMLARQYLFADGLNFGHGVGHGIGSYLSVSMT</sequence>
<comment type="caution">
    <text evidence="1">The sequence shown here is derived from an EMBL/GenBank/DDBJ whole genome shotgun (WGS) entry which is preliminary data.</text>
</comment>
<reference evidence="1" key="1">
    <citation type="submission" date="2023-04" db="EMBL/GenBank/DDBJ databases">
        <title>Draft Genome sequencing of Naganishia species isolated from polar environments using Oxford Nanopore Technology.</title>
        <authorList>
            <person name="Leo P."/>
            <person name="Venkateswaran K."/>
        </authorList>
    </citation>
    <scope>NUCLEOTIDE SEQUENCE</scope>
    <source>
        <strain evidence="1">MNA-CCFEE 5423</strain>
    </source>
</reference>
<evidence type="ECO:0000313" key="1">
    <source>
        <dbReference type="EMBL" id="KAJ9107300.1"/>
    </source>
</evidence>